<dbReference type="InterPro" id="IPR036909">
    <property type="entry name" value="Cyt_c-like_dom_sf"/>
</dbReference>
<dbReference type="Pfam" id="PF00034">
    <property type="entry name" value="Cytochrom_C"/>
    <property type="match status" value="1"/>
</dbReference>
<proteinExistence type="predicted"/>
<dbReference type="RefSeq" id="WP_246551714.1">
    <property type="nucleotide sequence ID" value="NZ_BSDS01000002.1"/>
</dbReference>
<name>A0A9W6G2S3_9BACT</name>
<dbReference type="Gene3D" id="1.10.760.10">
    <property type="entry name" value="Cytochrome c-like domain"/>
    <property type="match status" value="1"/>
</dbReference>
<dbReference type="GO" id="GO:0046872">
    <property type="term" value="F:metal ion binding"/>
    <property type="evidence" value="ECO:0007669"/>
    <property type="project" value="UniProtKB-KW"/>
</dbReference>
<comment type="caution">
    <text evidence="7">The sequence shown here is derived from an EMBL/GenBank/DDBJ whole genome shotgun (WGS) entry which is preliminary data.</text>
</comment>
<dbReference type="EMBL" id="BSDS01000002">
    <property type="protein sequence ID" value="GLI39337.1"/>
    <property type="molecule type" value="Genomic_DNA"/>
</dbReference>
<keyword evidence="3 4" id="KW-0408">Iron</keyword>
<evidence type="ECO:0000256" key="5">
    <source>
        <dbReference type="SAM" id="Phobius"/>
    </source>
</evidence>
<keyword evidence="1 4" id="KW-0349">Heme</keyword>
<dbReference type="InterPro" id="IPR009056">
    <property type="entry name" value="Cyt_c-like_dom"/>
</dbReference>
<evidence type="ECO:0000313" key="8">
    <source>
        <dbReference type="Proteomes" id="UP001144352"/>
    </source>
</evidence>
<gene>
    <name evidence="7" type="ORF">GHYDROH2_28380</name>
</gene>
<protein>
    <recommendedName>
        <fullName evidence="6">Cytochrome c domain-containing protein</fullName>
    </recommendedName>
</protein>
<dbReference type="GO" id="GO:0009055">
    <property type="term" value="F:electron transfer activity"/>
    <property type="evidence" value="ECO:0007669"/>
    <property type="project" value="InterPro"/>
</dbReference>
<reference evidence="7" key="1">
    <citation type="submission" date="2022-12" db="EMBL/GenBank/DDBJ databases">
        <title>Reference genome sequencing for broad-spectrum identification of bacterial and archaeal isolates by mass spectrometry.</title>
        <authorList>
            <person name="Sekiguchi Y."/>
            <person name="Tourlousse D.M."/>
        </authorList>
    </citation>
    <scope>NUCLEOTIDE SEQUENCE</scope>
    <source>
        <strain evidence="7">H2</strain>
    </source>
</reference>
<evidence type="ECO:0000313" key="7">
    <source>
        <dbReference type="EMBL" id="GLI39337.1"/>
    </source>
</evidence>
<evidence type="ECO:0000256" key="1">
    <source>
        <dbReference type="ARBA" id="ARBA00022617"/>
    </source>
</evidence>
<accession>A0A9W6G2S3</accession>
<dbReference type="InterPro" id="IPR036280">
    <property type="entry name" value="Multihaem_cyt_sf"/>
</dbReference>
<keyword evidence="5" id="KW-0472">Membrane</keyword>
<dbReference type="SUPFAM" id="SSF48695">
    <property type="entry name" value="Multiheme cytochromes"/>
    <property type="match status" value="1"/>
</dbReference>
<keyword evidence="2 4" id="KW-0479">Metal-binding</keyword>
<keyword evidence="8" id="KW-1185">Reference proteome</keyword>
<keyword evidence="5" id="KW-1133">Transmembrane helix</keyword>
<feature type="transmembrane region" description="Helical" evidence="5">
    <location>
        <begin position="14"/>
        <end position="34"/>
    </location>
</feature>
<dbReference type="Proteomes" id="UP001144352">
    <property type="component" value="Unassembled WGS sequence"/>
</dbReference>
<evidence type="ECO:0000256" key="2">
    <source>
        <dbReference type="ARBA" id="ARBA00022723"/>
    </source>
</evidence>
<evidence type="ECO:0000259" key="6">
    <source>
        <dbReference type="PROSITE" id="PS51007"/>
    </source>
</evidence>
<dbReference type="AlphaFoldDB" id="A0A9W6G2S3"/>
<evidence type="ECO:0000256" key="3">
    <source>
        <dbReference type="ARBA" id="ARBA00023004"/>
    </source>
</evidence>
<dbReference type="SUPFAM" id="SSF46626">
    <property type="entry name" value="Cytochrome c"/>
    <property type="match status" value="1"/>
</dbReference>
<evidence type="ECO:0000256" key="4">
    <source>
        <dbReference type="PROSITE-ProRule" id="PRU00433"/>
    </source>
</evidence>
<dbReference type="GO" id="GO:0020037">
    <property type="term" value="F:heme binding"/>
    <property type="evidence" value="ECO:0007669"/>
    <property type="project" value="InterPro"/>
</dbReference>
<sequence>MEDKQMEKAVSRKLTLFCVICGVAVLVLMGATVIRDGEREWKHYQTQYREMLLKMIKKENNPTFYQRVEEMKPEIRQIVVDEWKTVDRCTTCHLGIEDPLFANAKQPFTTHPNPELLKQHPVEKFGCTMCHGGQGLATTYYGSSHQPIDNWPITLVAKGLMQSRCGYCHKDFEAIKADRLIKGRELYKEMHCAGCHLIDGQGGNVGPDLSNFADKDPSNFAYENIEGPHSKQTWVMEHFKDPKRVSPGTPMRAYAMNDDQVECLTSYVLSLTQRGFSRPYSTKVKADFVPHRVDALVPEAGLSVDAEDEAGSNQ</sequence>
<keyword evidence="5" id="KW-0812">Transmembrane</keyword>
<dbReference type="PROSITE" id="PS51007">
    <property type="entry name" value="CYTC"/>
    <property type="match status" value="1"/>
</dbReference>
<organism evidence="7 8">
    <name type="scientific">Geobacter hydrogenophilus</name>
    <dbReference type="NCBI Taxonomy" id="40983"/>
    <lineage>
        <taxon>Bacteria</taxon>
        <taxon>Pseudomonadati</taxon>
        <taxon>Thermodesulfobacteriota</taxon>
        <taxon>Desulfuromonadia</taxon>
        <taxon>Geobacterales</taxon>
        <taxon>Geobacteraceae</taxon>
        <taxon>Geobacter</taxon>
    </lineage>
</organism>
<feature type="domain" description="Cytochrome c" evidence="6">
    <location>
        <begin position="178"/>
        <end position="272"/>
    </location>
</feature>